<dbReference type="AlphaFoldDB" id="A0A6N7ISG0"/>
<dbReference type="Pfam" id="PF01381">
    <property type="entry name" value="HTH_3"/>
    <property type="match status" value="1"/>
</dbReference>
<keyword evidence="3" id="KW-1185">Reference proteome</keyword>
<dbReference type="EMBL" id="WHYR01000034">
    <property type="protein sequence ID" value="MQL52992.1"/>
    <property type="molecule type" value="Genomic_DNA"/>
</dbReference>
<dbReference type="PROSITE" id="PS50943">
    <property type="entry name" value="HTH_CROC1"/>
    <property type="match status" value="1"/>
</dbReference>
<comment type="caution">
    <text evidence="2">The sequence shown here is derived from an EMBL/GenBank/DDBJ whole genome shotgun (WGS) entry which is preliminary data.</text>
</comment>
<protein>
    <submittedName>
        <fullName evidence="2">Helix-turn-helix domain-containing protein</fullName>
    </submittedName>
</protein>
<evidence type="ECO:0000313" key="2">
    <source>
        <dbReference type="EMBL" id="MQL52992.1"/>
    </source>
</evidence>
<dbReference type="InterPro" id="IPR010982">
    <property type="entry name" value="Lambda_DNA-bd_dom_sf"/>
</dbReference>
<dbReference type="InterPro" id="IPR001387">
    <property type="entry name" value="Cro/C1-type_HTH"/>
</dbReference>
<dbReference type="Proteomes" id="UP000441717">
    <property type="component" value="Unassembled WGS sequence"/>
</dbReference>
<proteinExistence type="predicted"/>
<evidence type="ECO:0000259" key="1">
    <source>
        <dbReference type="PROSITE" id="PS50943"/>
    </source>
</evidence>
<feature type="domain" description="HTH cro/C1-type" evidence="1">
    <location>
        <begin position="1"/>
        <end position="56"/>
    </location>
</feature>
<reference evidence="2 3" key="1">
    <citation type="submission" date="2019-10" db="EMBL/GenBank/DDBJ databases">
        <title>Comparative genomics of sulfur disproportionating microorganisms.</title>
        <authorList>
            <person name="Ward L.M."/>
            <person name="Bertran E."/>
            <person name="Johnston D."/>
        </authorList>
    </citation>
    <scope>NUCLEOTIDE SEQUENCE [LARGE SCALE GENOMIC DNA]</scope>
    <source>
        <strain evidence="2 3">DSM 14055</strain>
    </source>
</reference>
<dbReference type="GO" id="GO:0003677">
    <property type="term" value="F:DNA binding"/>
    <property type="evidence" value="ECO:0007669"/>
    <property type="project" value="InterPro"/>
</dbReference>
<gene>
    <name evidence="2" type="ORF">GFC01_12120</name>
</gene>
<organism evidence="2 3">
    <name type="scientific">Desulfofundulus thermobenzoicus</name>
    <dbReference type="NCBI Taxonomy" id="29376"/>
    <lineage>
        <taxon>Bacteria</taxon>
        <taxon>Bacillati</taxon>
        <taxon>Bacillota</taxon>
        <taxon>Clostridia</taxon>
        <taxon>Eubacteriales</taxon>
        <taxon>Peptococcaceae</taxon>
        <taxon>Desulfofundulus</taxon>
    </lineage>
</organism>
<name>A0A6N7ISG0_9FIRM</name>
<accession>A0A6N7ISG0</accession>
<dbReference type="CDD" id="cd00093">
    <property type="entry name" value="HTH_XRE"/>
    <property type="match status" value="1"/>
</dbReference>
<sequence length="134" mass="14921">MRELRIRAGYETLGELHRASGVTVATLSRIESGVQIPSPKTLNRLAPFLKVSVEDLLAAAGYLPEKEEDPNEAAARTIEAAISDDPELLEFWQELVKRDDLQLLFKQVKPLTPKSIKKIIKVIKAIEDAEATED</sequence>
<dbReference type="Gene3D" id="1.10.260.40">
    <property type="entry name" value="lambda repressor-like DNA-binding domains"/>
    <property type="match status" value="1"/>
</dbReference>
<dbReference type="SUPFAM" id="SSF47413">
    <property type="entry name" value="lambda repressor-like DNA-binding domains"/>
    <property type="match status" value="1"/>
</dbReference>
<dbReference type="SMART" id="SM00530">
    <property type="entry name" value="HTH_XRE"/>
    <property type="match status" value="1"/>
</dbReference>
<evidence type="ECO:0000313" key="3">
    <source>
        <dbReference type="Proteomes" id="UP000441717"/>
    </source>
</evidence>